<proteinExistence type="inferred from homology"/>
<evidence type="ECO:0000256" key="2">
    <source>
        <dbReference type="ARBA" id="ARBA00012727"/>
    </source>
</evidence>
<evidence type="ECO:0000256" key="1">
    <source>
        <dbReference type="ARBA" id="ARBA00007572"/>
    </source>
</evidence>
<dbReference type="PROSITE" id="PS00697">
    <property type="entry name" value="DNA_LIGASE_A1"/>
    <property type="match status" value="1"/>
</dbReference>
<dbReference type="EC" id="6.5.1.1" evidence="2"/>
<organism evidence="6 7">
    <name type="scientific">Pseudonocardia charpentierae</name>
    <dbReference type="NCBI Taxonomy" id="3075545"/>
    <lineage>
        <taxon>Bacteria</taxon>
        <taxon>Bacillati</taxon>
        <taxon>Actinomycetota</taxon>
        <taxon>Actinomycetes</taxon>
        <taxon>Pseudonocardiales</taxon>
        <taxon>Pseudonocardiaceae</taxon>
        <taxon>Pseudonocardia</taxon>
    </lineage>
</organism>
<dbReference type="InterPro" id="IPR012309">
    <property type="entry name" value="DNA_ligase_ATP-dep_C"/>
</dbReference>
<comment type="caution">
    <text evidence="6">The sequence shown here is derived from an EMBL/GenBank/DDBJ whole genome shotgun (WGS) entry which is preliminary data.</text>
</comment>
<evidence type="ECO:0000256" key="4">
    <source>
        <dbReference type="ARBA" id="ARBA00034003"/>
    </source>
</evidence>
<dbReference type="Gene3D" id="3.30.1490.70">
    <property type="match status" value="1"/>
</dbReference>
<dbReference type="SUPFAM" id="SSF50249">
    <property type="entry name" value="Nucleic acid-binding proteins"/>
    <property type="match status" value="1"/>
</dbReference>
<dbReference type="Pfam" id="PF01068">
    <property type="entry name" value="DNA_ligase_A_M"/>
    <property type="match status" value="1"/>
</dbReference>
<protein>
    <recommendedName>
        <fullName evidence="2">DNA ligase (ATP)</fullName>
        <ecNumber evidence="2">6.5.1.1</ecNumber>
    </recommendedName>
</protein>
<dbReference type="InterPro" id="IPR012340">
    <property type="entry name" value="NA-bd_OB-fold"/>
</dbReference>
<dbReference type="CDD" id="cd07971">
    <property type="entry name" value="OBF_DNA_ligase_LigD"/>
    <property type="match status" value="1"/>
</dbReference>
<comment type="catalytic activity">
    <reaction evidence="4">
        <text>ATP + (deoxyribonucleotide)n-3'-hydroxyl + 5'-phospho-(deoxyribonucleotide)m = (deoxyribonucleotide)n+m + AMP + diphosphate.</text>
        <dbReference type="EC" id="6.5.1.1"/>
    </reaction>
</comment>
<dbReference type="Gene3D" id="2.40.50.140">
    <property type="entry name" value="Nucleic acid-binding proteins"/>
    <property type="match status" value="1"/>
</dbReference>
<evidence type="ECO:0000313" key="7">
    <source>
        <dbReference type="Proteomes" id="UP001183202"/>
    </source>
</evidence>
<dbReference type="EMBL" id="JAVREJ010000006">
    <property type="protein sequence ID" value="MDT0350145.1"/>
    <property type="molecule type" value="Genomic_DNA"/>
</dbReference>
<dbReference type="InterPro" id="IPR016059">
    <property type="entry name" value="DNA_ligase_ATP-dep_CS"/>
</dbReference>
<keyword evidence="7" id="KW-1185">Reference proteome</keyword>
<name>A0ABU2N869_9PSEU</name>
<dbReference type="Proteomes" id="UP001183202">
    <property type="component" value="Unassembled WGS sequence"/>
</dbReference>
<dbReference type="PROSITE" id="PS50160">
    <property type="entry name" value="DNA_LIGASE_A3"/>
    <property type="match status" value="1"/>
</dbReference>
<sequence>MLATAGKVPAGPGWAFEFKWDGVRAVVAAAGDQVQLTSRLGNDVTAGYPELAGIVAASGGRPVLLDGEIVVLDERGRPNFGLLQDRMHVRHPSAELRARLPVSYYVFDVLFHDGESLLAAPYDERRARLAELAPAERVLVPPSYTDVDGKQLLEIADGHGLEGVVAKRRAARYEPGRRSAAWIKTALIRTQEVLIGGWTVGEGRRTRTFGSLLLGAHDADGSLRYLGHVGTGFSDAVLTDLMRRLRPLARPTSPFDEVVPREHARKARWVDPILVGEVEYRLVTRDGRLRHAAWRGLRPDRAPDEVVLPAP</sequence>
<dbReference type="GO" id="GO:0016874">
    <property type="term" value="F:ligase activity"/>
    <property type="evidence" value="ECO:0007669"/>
    <property type="project" value="UniProtKB-KW"/>
</dbReference>
<dbReference type="InterPro" id="IPR014146">
    <property type="entry name" value="LigD_ligase_dom"/>
</dbReference>
<feature type="domain" description="ATP-dependent DNA ligase family profile" evidence="5">
    <location>
        <begin position="95"/>
        <end position="218"/>
    </location>
</feature>
<dbReference type="PANTHER" id="PTHR45674">
    <property type="entry name" value="DNA LIGASE 1/3 FAMILY MEMBER"/>
    <property type="match status" value="1"/>
</dbReference>
<evidence type="ECO:0000313" key="6">
    <source>
        <dbReference type="EMBL" id="MDT0350145.1"/>
    </source>
</evidence>
<dbReference type="SUPFAM" id="SSF56091">
    <property type="entry name" value="DNA ligase/mRNA capping enzyme, catalytic domain"/>
    <property type="match status" value="1"/>
</dbReference>
<dbReference type="Pfam" id="PF04679">
    <property type="entry name" value="DNA_ligase_A_C"/>
    <property type="match status" value="1"/>
</dbReference>
<dbReference type="PANTHER" id="PTHR45674:SF4">
    <property type="entry name" value="DNA LIGASE 1"/>
    <property type="match status" value="1"/>
</dbReference>
<gene>
    <name evidence="6" type="primary">ligD</name>
    <name evidence="6" type="ORF">RM445_11480</name>
</gene>
<accession>A0ABU2N869</accession>
<dbReference type="RefSeq" id="WP_311556258.1">
    <property type="nucleotide sequence ID" value="NZ_JAVREJ010000006.1"/>
</dbReference>
<evidence type="ECO:0000256" key="3">
    <source>
        <dbReference type="ARBA" id="ARBA00022598"/>
    </source>
</evidence>
<reference evidence="7" key="1">
    <citation type="submission" date="2023-07" db="EMBL/GenBank/DDBJ databases">
        <title>30 novel species of actinomycetes from the DSMZ collection.</title>
        <authorList>
            <person name="Nouioui I."/>
        </authorList>
    </citation>
    <scope>NUCLEOTIDE SEQUENCE [LARGE SCALE GENOMIC DNA]</scope>
    <source>
        <strain evidence="7">DSM 45834</strain>
    </source>
</reference>
<dbReference type="InterPro" id="IPR012310">
    <property type="entry name" value="DNA_ligase_ATP-dep_cent"/>
</dbReference>
<evidence type="ECO:0000259" key="5">
    <source>
        <dbReference type="PROSITE" id="PS50160"/>
    </source>
</evidence>
<dbReference type="CDD" id="cd07906">
    <property type="entry name" value="Adenylation_DNA_ligase_LigD_LigC"/>
    <property type="match status" value="1"/>
</dbReference>
<comment type="similarity">
    <text evidence="1">Belongs to the ATP-dependent DNA ligase family.</text>
</comment>
<dbReference type="NCBIfam" id="TIGR02779">
    <property type="entry name" value="NHEJ_ligase_lig"/>
    <property type="match status" value="1"/>
</dbReference>
<dbReference type="Gene3D" id="3.30.470.30">
    <property type="entry name" value="DNA ligase/mRNA capping enzyme"/>
    <property type="match status" value="1"/>
</dbReference>
<dbReference type="InterPro" id="IPR050191">
    <property type="entry name" value="ATP-dep_DNA_ligase"/>
</dbReference>
<keyword evidence="3 6" id="KW-0436">Ligase</keyword>